<dbReference type="Proteomes" id="UP000186601">
    <property type="component" value="Unassembled WGS sequence"/>
</dbReference>
<comment type="caution">
    <text evidence="1">The sequence shown here is derived from an EMBL/GenBank/DDBJ whole genome shotgun (WGS) entry which is preliminary data.</text>
</comment>
<dbReference type="Pfam" id="PF20180">
    <property type="entry name" value="UQCC2_CBP6"/>
    <property type="match status" value="1"/>
</dbReference>
<keyword evidence="2" id="KW-1185">Reference proteome</keyword>
<protein>
    <submittedName>
        <fullName evidence="1">Uncharacterized protein</fullName>
    </submittedName>
</protein>
<sequence>MSSTNTIKLAQQLHRIAAKWPVDPFRPNLQLKTFFESLADHPQLTSQAMKATRMLEENEIKKKACLNKILRPASMPKHYERLVEGFEKSAKGIGRPWWKIFFGIW</sequence>
<dbReference type="AlphaFoldDB" id="A0A2R6RW42"/>
<reference evidence="1 2" key="1">
    <citation type="submission" date="2018-02" db="EMBL/GenBank/DDBJ databases">
        <title>Genome sequence of the basidiomycete white-rot fungus Phlebia centrifuga.</title>
        <authorList>
            <person name="Granchi Z."/>
            <person name="Peng M."/>
            <person name="de Vries R.P."/>
            <person name="Hilden K."/>
            <person name="Makela M.R."/>
            <person name="Grigoriev I."/>
            <person name="Riley R."/>
        </authorList>
    </citation>
    <scope>NUCLEOTIDE SEQUENCE [LARGE SCALE GENOMIC DNA]</scope>
    <source>
        <strain evidence="1 2">FBCC195</strain>
    </source>
</reference>
<proteinExistence type="predicted"/>
<dbReference type="STRING" id="98765.A0A2R6RW42"/>
<gene>
    <name evidence="1" type="ORF">PHLCEN_2v1712</name>
</gene>
<evidence type="ECO:0000313" key="2">
    <source>
        <dbReference type="Proteomes" id="UP000186601"/>
    </source>
</evidence>
<evidence type="ECO:0000313" key="1">
    <source>
        <dbReference type="EMBL" id="PSS34246.1"/>
    </source>
</evidence>
<dbReference type="OrthoDB" id="2107880at2759"/>
<name>A0A2R6RW42_9APHY</name>
<accession>A0A2R6RW42</accession>
<dbReference type="EMBL" id="MLYV02000139">
    <property type="protein sequence ID" value="PSS34246.1"/>
    <property type="molecule type" value="Genomic_DNA"/>
</dbReference>
<organism evidence="1 2">
    <name type="scientific">Hermanssonia centrifuga</name>
    <dbReference type="NCBI Taxonomy" id="98765"/>
    <lineage>
        <taxon>Eukaryota</taxon>
        <taxon>Fungi</taxon>
        <taxon>Dikarya</taxon>
        <taxon>Basidiomycota</taxon>
        <taxon>Agaricomycotina</taxon>
        <taxon>Agaricomycetes</taxon>
        <taxon>Polyporales</taxon>
        <taxon>Meruliaceae</taxon>
        <taxon>Hermanssonia</taxon>
    </lineage>
</organism>